<comment type="subcellular location">
    <subcellularLocation>
        <location evidence="1 10">Cell membrane</location>
        <topology evidence="1 10">Multi-pass membrane protein</topology>
    </subcellularLocation>
</comment>
<dbReference type="Proteomes" id="UP001139502">
    <property type="component" value="Unassembled WGS sequence"/>
</dbReference>
<keyword evidence="2 10" id="KW-1003">Cell membrane</keyword>
<feature type="transmembrane region" description="Helical" evidence="10">
    <location>
        <begin position="31"/>
        <end position="50"/>
    </location>
</feature>
<dbReference type="GO" id="GO:0046872">
    <property type="term" value="F:metal ion binding"/>
    <property type="evidence" value="ECO:0007669"/>
    <property type="project" value="UniProtKB-KW"/>
</dbReference>
<keyword evidence="3 10" id="KW-0812">Transmembrane</keyword>
<evidence type="ECO:0000256" key="3">
    <source>
        <dbReference type="ARBA" id="ARBA00022692"/>
    </source>
</evidence>
<keyword evidence="13" id="KW-1185">Reference proteome</keyword>
<feature type="binding site" evidence="10">
    <location>
        <position position="73"/>
    </location>
    <ligand>
        <name>Na(+)</name>
        <dbReference type="ChEBI" id="CHEBI:29101"/>
        <note>structural</note>
    </ligand>
</feature>
<evidence type="ECO:0000313" key="12">
    <source>
        <dbReference type="EMBL" id="MCP3426401.1"/>
    </source>
</evidence>
<dbReference type="HAMAP" id="MF_00454">
    <property type="entry name" value="FluC"/>
    <property type="match status" value="1"/>
</dbReference>
<evidence type="ECO:0000313" key="13">
    <source>
        <dbReference type="Proteomes" id="UP001139502"/>
    </source>
</evidence>
<accession>A0A9X2KLP8</accession>
<feature type="binding site" evidence="10">
    <location>
        <position position="76"/>
    </location>
    <ligand>
        <name>Na(+)</name>
        <dbReference type="ChEBI" id="CHEBI:29101"/>
        <note>structural</note>
    </ligand>
</feature>
<gene>
    <name evidence="10" type="primary">fluC</name>
    <name evidence="10" type="synonym">crcB</name>
    <name evidence="12" type="ORF">NBM05_10405</name>
</gene>
<feature type="transmembrane region" description="Helical" evidence="10">
    <location>
        <begin position="98"/>
        <end position="122"/>
    </location>
</feature>
<name>A0A9X2KLP8_9MICC</name>
<proteinExistence type="inferred from homology"/>
<keyword evidence="10" id="KW-0479">Metal-binding</keyword>
<reference evidence="12" key="1">
    <citation type="submission" date="2022-06" db="EMBL/GenBank/DDBJ databases">
        <title>Rothia sp. isolated from sandalwood seedling.</title>
        <authorList>
            <person name="Tuikhar N."/>
            <person name="Kirdat K."/>
            <person name="Thorat V."/>
            <person name="Swetha P."/>
            <person name="Padma S."/>
            <person name="Sundararaj R."/>
            <person name="Yadav A."/>
        </authorList>
    </citation>
    <scope>NUCLEOTIDE SEQUENCE</scope>
    <source>
        <strain evidence="12">AR01</strain>
    </source>
</reference>
<evidence type="ECO:0000256" key="9">
    <source>
        <dbReference type="ARBA" id="ARBA00049940"/>
    </source>
</evidence>
<evidence type="ECO:0000256" key="4">
    <source>
        <dbReference type="ARBA" id="ARBA00022989"/>
    </source>
</evidence>
<keyword evidence="10" id="KW-0813">Transport</keyword>
<feature type="transmembrane region" description="Helical" evidence="10">
    <location>
        <begin position="62"/>
        <end position="78"/>
    </location>
</feature>
<evidence type="ECO:0000256" key="6">
    <source>
        <dbReference type="ARBA" id="ARBA00023303"/>
    </source>
</evidence>
<comment type="function">
    <text evidence="9 10">Fluoride-specific ion channel. Important for reducing fluoride concentration in the cell, thus reducing its toxicity.</text>
</comment>
<dbReference type="GO" id="GO:0005886">
    <property type="term" value="C:plasma membrane"/>
    <property type="evidence" value="ECO:0007669"/>
    <property type="project" value="UniProtKB-SubCell"/>
</dbReference>
<keyword evidence="10" id="KW-0915">Sodium</keyword>
<dbReference type="RefSeq" id="WP_254167034.1">
    <property type="nucleotide sequence ID" value="NZ_JANAFB010000024.1"/>
</dbReference>
<dbReference type="AlphaFoldDB" id="A0A9X2KLP8"/>
<evidence type="ECO:0000256" key="2">
    <source>
        <dbReference type="ARBA" id="ARBA00022475"/>
    </source>
</evidence>
<evidence type="ECO:0000256" key="7">
    <source>
        <dbReference type="ARBA" id="ARBA00035120"/>
    </source>
</evidence>
<comment type="similarity">
    <text evidence="7 10">Belongs to the fluoride channel Fluc/FEX (TC 1.A.43) family.</text>
</comment>
<comment type="caution">
    <text evidence="12">The sequence shown here is derived from an EMBL/GenBank/DDBJ whole genome shotgun (WGS) entry which is preliminary data.</text>
</comment>
<evidence type="ECO:0000256" key="10">
    <source>
        <dbReference type="HAMAP-Rule" id="MF_00454"/>
    </source>
</evidence>
<protein>
    <recommendedName>
        <fullName evidence="10">Fluoride-specific ion channel FluC</fullName>
    </recommendedName>
</protein>
<dbReference type="GO" id="GO:0062054">
    <property type="term" value="F:fluoride channel activity"/>
    <property type="evidence" value="ECO:0007669"/>
    <property type="project" value="UniProtKB-UniRule"/>
</dbReference>
<dbReference type="GO" id="GO:0140114">
    <property type="term" value="P:cellular detoxification of fluoride"/>
    <property type="evidence" value="ECO:0007669"/>
    <property type="project" value="UniProtKB-UniRule"/>
</dbReference>
<keyword evidence="10" id="KW-0406">Ion transport</keyword>
<dbReference type="InterPro" id="IPR003691">
    <property type="entry name" value="FluC"/>
</dbReference>
<evidence type="ECO:0000256" key="8">
    <source>
        <dbReference type="ARBA" id="ARBA00035585"/>
    </source>
</evidence>
<comment type="catalytic activity">
    <reaction evidence="8">
        <text>fluoride(in) = fluoride(out)</text>
        <dbReference type="Rhea" id="RHEA:76159"/>
        <dbReference type="ChEBI" id="CHEBI:17051"/>
    </reaction>
    <physiologicalReaction direction="left-to-right" evidence="8">
        <dbReference type="Rhea" id="RHEA:76160"/>
    </physiologicalReaction>
</comment>
<dbReference type="Pfam" id="PF02537">
    <property type="entry name" value="CRCB"/>
    <property type="match status" value="1"/>
</dbReference>
<keyword evidence="4 10" id="KW-1133">Transmembrane helix</keyword>
<keyword evidence="5 10" id="KW-0472">Membrane</keyword>
<evidence type="ECO:0000256" key="11">
    <source>
        <dbReference type="SAM" id="MobiDB-lite"/>
    </source>
</evidence>
<feature type="region of interest" description="Disordered" evidence="11">
    <location>
        <begin position="125"/>
        <end position="173"/>
    </location>
</feature>
<evidence type="ECO:0000256" key="1">
    <source>
        <dbReference type="ARBA" id="ARBA00004651"/>
    </source>
</evidence>
<comment type="activity regulation">
    <text evidence="10">Na(+) is not transported, but it plays an essential structural role and its presence is essential for fluoride channel function.</text>
</comment>
<organism evidence="12 13">
    <name type="scientific">Rothia santali</name>
    <dbReference type="NCBI Taxonomy" id="2949643"/>
    <lineage>
        <taxon>Bacteria</taxon>
        <taxon>Bacillati</taxon>
        <taxon>Actinomycetota</taxon>
        <taxon>Actinomycetes</taxon>
        <taxon>Micrococcales</taxon>
        <taxon>Micrococcaceae</taxon>
        <taxon>Rothia</taxon>
    </lineage>
</organism>
<keyword evidence="6 10" id="KW-0407">Ion channel</keyword>
<evidence type="ECO:0000256" key="5">
    <source>
        <dbReference type="ARBA" id="ARBA00023136"/>
    </source>
</evidence>
<sequence>MALVFLGAALGVSAREALVLAFPAGHGVPWAVLGINVTGSFALGLLLDALARGGPDRGRRRAARLSLGTGLIGGYTTYSALATDAAGLIGAGSPGPGLAYALATLLAGGVATWLGMAAATLVRRPGAGPAEGAGPRRGRPRRSLRAQITGRTRRSPSGRTRARSPARCRTRAH</sequence>
<feature type="compositionally biased region" description="Basic residues" evidence="11">
    <location>
        <begin position="151"/>
        <end position="173"/>
    </location>
</feature>
<dbReference type="EMBL" id="JANAFB010000024">
    <property type="protein sequence ID" value="MCP3426401.1"/>
    <property type="molecule type" value="Genomic_DNA"/>
</dbReference>